<dbReference type="Gene3D" id="3.30.70.20">
    <property type="match status" value="1"/>
</dbReference>
<reference evidence="9 10" key="1">
    <citation type="submission" date="2022-01" db="EMBL/GenBank/DDBJ databases">
        <title>Novel bile acid biosynthetic pathways are enriched in the microbiome of centenarians.</title>
        <authorList>
            <person name="Sato Y."/>
            <person name="Atarashi K."/>
            <person name="Plichta R.D."/>
            <person name="Arai Y."/>
            <person name="Sasajima S."/>
            <person name="Kearney M.S."/>
            <person name="Suda W."/>
            <person name="Takeshita K."/>
            <person name="Sasaki T."/>
            <person name="Okamoto S."/>
            <person name="Skelly N.A."/>
            <person name="Okamura Y."/>
            <person name="Vlamakis H."/>
            <person name="Li Y."/>
            <person name="Tanoue T."/>
            <person name="Takei H."/>
            <person name="Nittono H."/>
            <person name="Narushima S."/>
            <person name="Irie J."/>
            <person name="Itoh H."/>
            <person name="Moriya K."/>
            <person name="Sugiura Y."/>
            <person name="Suematsu M."/>
            <person name="Moritoki N."/>
            <person name="Shibata S."/>
            <person name="Littman R.D."/>
            <person name="Fischbach A.M."/>
            <person name="Uwamino Y."/>
            <person name="Inoue T."/>
            <person name="Honda A."/>
            <person name="Hattori M."/>
            <person name="Murai T."/>
            <person name="Xavier J.R."/>
            <person name="Hirose N."/>
            <person name="Honda K."/>
        </authorList>
    </citation>
    <scope>NUCLEOTIDE SEQUENCE [LARGE SCALE GENOMIC DNA]</scope>
    <source>
        <strain evidence="9 10">CE91-St30</strain>
    </source>
</reference>
<dbReference type="SUPFAM" id="SSF54862">
    <property type="entry name" value="4Fe-4S ferredoxins"/>
    <property type="match status" value="1"/>
</dbReference>
<organism evidence="9 10">
    <name type="scientific">Raoultibacter timonensis</name>
    <dbReference type="NCBI Taxonomy" id="1907662"/>
    <lineage>
        <taxon>Bacteria</taxon>
        <taxon>Bacillati</taxon>
        <taxon>Actinomycetota</taxon>
        <taxon>Coriobacteriia</taxon>
        <taxon>Eggerthellales</taxon>
        <taxon>Eggerthellaceae</taxon>
        <taxon>Raoultibacter</taxon>
    </lineage>
</organism>
<keyword evidence="1" id="KW-0813">Transport</keyword>
<dbReference type="InterPro" id="IPR017896">
    <property type="entry name" value="4Fe4S_Fe-S-bd"/>
</dbReference>
<accession>A0ABM7WHS2</accession>
<dbReference type="PANTHER" id="PTHR43177:SF5">
    <property type="entry name" value="ANAEROBIC DIMETHYL SULFOXIDE REDUCTASE CHAIN B-RELATED"/>
    <property type="match status" value="1"/>
</dbReference>
<keyword evidence="4" id="KW-0677">Repeat</keyword>
<sequence>MAKFGILVDAQWCSGCHSCEIACQMEHGLPVGQTGIQVVKIGPWPIGDEADNNWQFSYLPIPTKQCDTCAARRGLGKVPTCVQHCQSKCIEFGPLDELNQQLDAKQKTLFVVA</sequence>
<evidence type="ECO:0000256" key="1">
    <source>
        <dbReference type="ARBA" id="ARBA00022448"/>
    </source>
</evidence>
<proteinExistence type="predicted"/>
<evidence type="ECO:0000256" key="3">
    <source>
        <dbReference type="ARBA" id="ARBA00022723"/>
    </source>
</evidence>
<name>A0ABM7WHS2_9ACTN</name>
<dbReference type="PROSITE" id="PS51379">
    <property type="entry name" value="4FE4S_FER_2"/>
    <property type="match status" value="1"/>
</dbReference>
<keyword evidence="2" id="KW-0004">4Fe-4S</keyword>
<evidence type="ECO:0000259" key="8">
    <source>
        <dbReference type="PROSITE" id="PS51379"/>
    </source>
</evidence>
<evidence type="ECO:0000256" key="2">
    <source>
        <dbReference type="ARBA" id="ARBA00022485"/>
    </source>
</evidence>
<evidence type="ECO:0000256" key="7">
    <source>
        <dbReference type="ARBA" id="ARBA00023014"/>
    </source>
</evidence>
<evidence type="ECO:0000313" key="10">
    <source>
        <dbReference type="Proteomes" id="UP001320544"/>
    </source>
</evidence>
<keyword evidence="5" id="KW-0249">Electron transport</keyword>
<evidence type="ECO:0000256" key="5">
    <source>
        <dbReference type="ARBA" id="ARBA00022982"/>
    </source>
</evidence>
<dbReference type="InterPro" id="IPR050954">
    <property type="entry name" value="ET_IronSulfur_Cluster-Binding"/>
</dbReference>
<evidence type="ECO:0000256" key="6">
    <source>
        <dbReference type="ARBA" id="ARBA00023004"/>
    </source>
</evidence>
<feature type="domain" description="4Fe-4S ferredoxin-type" evidence="8">
    <location>
        <begin position="4"/>
        <end position="34"/>
    </location>
</feature>
<keyword evidence="6" id="KW-0408">Iron</keyword>
<dbReference type="EMBL" id="AP025564">
    <property type="protein sequence ID" value="BDE95814.1"/>
    <property type="molecule type" value="Genomic_DNA"/>
</dbReference>
<protein>
    <submittedName>
        <fullName evidence="9">Oxidoreductase</fullName>
    </submittedName>
</protein>
<keyword evidence="10" id="KW-1185">Reference proteome</keyword>
<dbReference type="PANTHER" id="PTHR43177">
    <property type="entry name" value="PROTEIN NRFC"/>
    <property type="match status" value="1"/>
</dbReference>
<dbReference type="RefSeq" id="WP_102378621.1">
    <property type="nucleotide sequence ID" value="NZ_AP025564.1"/>
</dbReference>
<keyword evidence="7" id="KW-0411">Iron-sulfur</keyword>
<keyword evidence="3" id="KW-0479">Metal-binding</keyword>
<dbReference type="Proteomes" id="UP001320544">
    <property type="component" value="Chromosome"/>
</dbReference>
<evidence type="ECO:0000313" key="9">
    <source>
        <dbReference type="EMBL" id="BDE95814.1"/>
    </source>
</evidence>
<evidence type="ECO:0000256" key="4">
    <source>
        <dbReference type="ARBA" id="ARBA00022737"/>
    </source>
</evidence>
<gene>
    <name evidence="9" type="ORF">CE91St30_11470</name>
</gene>